<keyword evidence="9" id="KW-0732">Signal</keyword>
<dbReference type="GO" id="GO:1990281">
    <property type="term" value="C:efflux pump complex"/>
    <property type="evidence" value="ECO:0007669"/>
    <property type="project" value="TreeGrafter"/>
</dbReference>
<dbReference type="Pfam" id="PF02321">
    <property type="entry name" value="OEP"/>
    <property type="match status" value="2"/>
</dbReference>
<dbReference type="SUPFAM" id="SSF56954">
    <property type="entry name" value="Outer membrane efflux proteins (OEP)"/>
    <property type="match status" value="1"/>
</dbReference>
<evidence type="ECO:0000256" key="1">
    <source>
        <dbReference type="ARBA" id="ARBA00004442"/>
    </source>
</evidence>
<organism evidence="10 11">
    <name type="scientific">Flavobacterium fontis</name>
    <dbReference type="NCBI Taxonomy" id="1124188"/>
    <lineage>
        <taxon>Bacteria</taxon>
        <taxon>Pseudomonadati</taxon>
        <taxon>Bacteroidota</taxon>
        <taxon>Flavobacteriia</taxon>
        <taxon>Flavobacteriales</taxon>
        <taxon>Flavobacteriaceae</taxon>
        <taxon>Flavobacterium</taxon>
    </lineage>
</organism>
<keyword evidence="3" id="KW-0813">Transport</keyword>
<evidence type="ECO:0000256" key="4">
    <source>
        <dbReference type="ARBA" id="ARBA00022452"/>
    </source>
</evidence>
<evidence type="ECO:0000256" key="6">
    <source>
        <dbReference type="ARBA" id="ARBA00023136"/>
    </source>
</evidence>
<dbReference type="STRING" id="1124188.SAMN05444377_1056"/>
<evidence type="ECO:0000256" key="7">
    <source>
        <dbReference type="ARBA" id="ARBA00023237"/>
    </source>
</evidence>
<keyword evidence="11" id="KW-1185">Reference proteome</keyword>
<evidence type="ECO:0000256" key="9">
    <source>
        <dbReference type="SAM" id="SignalP"/>
    </source>
</evidence>
<dbReference type="PANTHER" id="PTHR30026">
    <property type="entry name" value="OUTER MEMBRANE PROTEIN TOLC"/>
    <property type="match status" value="1"/>
</dbReference>
<feature type="signal peptide" evidence="9">
    <location>
        <begin position="1"/>
        <end position="20"/>
    </location>
</feature>
<protein>
    <submittedName>
        <fullName evidence="10">Outer membrane protein TolC</fullName>
    </submittedName>
</protein>
<dbReference type="Proteomes" id="UP000184147">
    <property type="component" value="Unassembled WGS sequence"/>
</dbReference>
<evidence type="ECO:0000256" key="5">
    <source>
        <dbReference type="ARBA" id="ARBA00022692"/>
    </source>
</evidence>
<reference evidence="10 11" key="1">
    <citation type="submission" date="2016-11" db="EMBL/GenBank/DDBJ databases">
        <authorList>
            <person name="Jaros S."/>
            <person name="Januszkiewicz K."/>
            <person name="Wedrychowicz H."/>
        </authorList>
    </citation>
    <scope>NUCLEOTIDE SEQUENCE [LARGE SCALE GENOMIC DNA]</scope>
    <source>
        <strain evidence="10 11">DSM 25660</strain>
    </source>
</reference>
<evidence type="ECO:0000313" key="11">
    <source>
        <dbReference type="Proteomes" id="UP000184147"/>
    </source>
</evidence>
<comment type="subcellular location">
    <subcellularLocation>
        <location evidence="1">Cell outer membrane</location>
    </subcellularLocation>
</comment>
<feature type="coiled-coil region" evidence="8">
    <location>
        <begin position="199"/>
        <end position="226"/>
    </location>
</feature>
<keyword evidence="6" id="KW-0472">Membrane</keyword>
<dbReference type="GO" id="GO:0009279">
    <property type="term" value="C:cell outer membrane"/>
    <property type="evidence" value="ECO:0007669"/>
    <property type="project" value="UniProtKB-SubCell"/>
</dbReference>
<accession>A0A1M4ZTA9</accession>
<dbReference type="InterPro" id="IPR051906">
    <property type="entry name" value="TolC-like"/>
</dbReference>
<feature type="coiled-coil region" evidence="8">
    <location>
        <begin position="331"/>
        <end position="376"/>
    </location>
</feature>
<evidence type="ECO:0000313" key="10">
    <source>
        <dbReference type="EMBL" id="SHF21067.1"/>
    </source>
</evidence>
<evidence type="ECO:0000256" key="2">
    <source>
        <dbReference type="ARBA" id="ARBA00007613"/>
    </source>
</evidence>
<dbReference type="GO" id="GO:0015562">
    <property type="term" value="F:efflux transmembrane transporter activity"/>
    <property type="evidence" value="ECO:0007669"/>
    <property type="project" value="InterPro"/>
</dbReference>
<dbReference type="EMBL" id="FQVQ01000005">
    <property type="protein sequence ID" value="SHF21067.1"/>
    <property type="molecule type" value="Genomic_DNA"/>
</dbReference>
<dbReference type="GO" id="GO:0015288">
    <property type="term" value="F:porin activity"/>
    <property type="evidence" value="ECO:0007669"/>
    <property type="project" value="TreeGrafter"/>
</dbReference>
<evidence type="ECO:0000256" key="3">
    <source>
        <dbReference type="ARBA" id="ARBA00022448"/>
    </source>
</evidence>
<evidence type="ECO:0000256" key="8">
    <source>
        <dbReference type="SAM" id="Coils"/>
    </source>
</evidence>
<dbReference type="Gene3D" id="1.20.1600.10">
    <property type="entry name" value="Outer membrane efflux proteins (OEP)"/>
    <property type="match status" value="1"/>
</dbReference>
<gene>
    <name evidence="10" type="ORF">SAMN05444377_1056</name>
</gene>
<dbReference type="OrthoDB" id="13803at2"/>
<proteinExistence type="inferred from homology"/>
<dbReference type="AlphaFoldDB" id="A0A1M4ZTA9"/>
<dbReference type="PANTHER" id="PTHR30026:SF20">
    <property type="entry name" value="OUTER MEMBRANE PROTEIN TOLC"/>
    <property type="match status" value="1"/>
</dbReference>
<dbReference type="RefSeq" id="WP_073362471.1">
    <property type="nucleotide sequence ID" value="NZ_FQVQ01000005.1"/>
</dbReference>
<name>A0A1M4ZTA9_9FLAO</name>
<dbReference type="InterPro" id="IPR003423">
    <property type="entry name" value="OMP_efflux"/>
</dbReference>
<keyword evidence="8" id="KW-0175">Coiled coil</keyword>
<keyword evidence="5" id="KW-0812">Transmembrane</keyword>
<keyword evidence="7" id="KW-0998">Cell outer membrane</keyword>
<feature type="chain" id="PRO_5012206117" evidence="9">
    <location>
        <begin position="21"/>
        <end position="433"/>
    </location>
</feature>
<keyword evidence="4" id="KW-1134">Transmembrane beta strand</keyword>
<sequence>MKKVLLITTMVLGNVFGLQAQDTVSISKSSLLEKVTQNLQLKIANQNYQSAKAEYKQTRALFLPNISASQTAMVTTNPLMAFGSKLNQEILTPMDFDPNLLNNPKRTQNFATQIEIQQPLINLDGWMGRKAAKAKMDAYGLQTQRTQEYLQLEVQKAYMLLQLAYKAVGVMQKADGTAQANLKLVENYFNNGMLQKTDVLNVQVRVNEIKNQLAAARSNVQNASDYLAFLLNEDVKGTYKPSETLEANFSATEIAKVLNENRTDIQAYQKTTEAYKNMLKMQQMSLLPRLNAFGNYQLYDRTIMGFQANGYLLGAQLSWNLFDGMKSYGKIDKAKADFQKAETEADQYKKQSQLELQKAVRQFQDAKNKLTNAQLAWEQSKEAYRIRQNRFAQGLEKTTDVLQSETLMYQKELEYQQTVFEVQFTQLYLQFLN</sequence>
<comment type="similarity">
    <text evidence="2">Belongs to the outer membrane factor (OMF) (TC 1.B.17) family.</text>
</comment>